<gene>
    <name evidence="1" type="ORF">HNAJ_LOCUS6415</name>
</gene>
<dbReference type="AlphaFoldDB" id="A0A0R3TH78"/>
<evidence type="ECO:0000313" key="1">
    <source>
        <dbReference type="EMBL" id="VDO02275.1"/>
    </source>
</evidence>
<name>A0A0R3TH78_RODNA</name>
<protein>
    <submittedName>
        <fullName evidence="3">Vacuolar protein sorting-associated protein 51 homolog</fullName>
    </submittedName>
</protein>
<accession>A0A0R3TH78</accession>
<sequence length="108" mass="12538">MPDFLLAYHSLVRAVMHEYSTALTQVDRVRDTFSHFTKNLTKYTFDEFRYNCKALKKSIYGVQQIACIAEELLSEMRRSTQIENADDERLMGLLSTSIHILKGYILLA</sequence>
<dbReference type="Proteomes" id="UP000278807">
    <property type="component" value="Unassembled WGS sequence"/>
</dbReference>
<reference evidence="1 2" key="2">
    <citation type="submission" date="2018-11" db="EMBL/GenBank/DDBJ databases">
        <authorList>
            <consortium name="Pathogen Informatics"/>
        </authorList>
    </citation>
    <scope>NUCLEOTIDE SEQUENCE [LARGE SCALE GENOMIC DNA]</scope>
</reference>
<proteinExistence type="predicted"/>
<dbReference type="WBParaSite" id="HNAJ_0000641901-mRNA-1">
    <property type="protein sequence ID" value="HNAJ_0000641901-mRNA-1"/>
    <property type="gene ID" value="HNAJ_0000641901"/>
</dbReference>
<reference evidence="3" key="1">
    <citation type="submission" date="2017-02" db="UniProtKB">
        <authorList>
            <consortium name="WormBaseParasite"/>
        </authorList>
    </citation>
    <scope>IDENTIFICATION</scope>
</reference>
<dbReference type="EMBL" id="UZAE01006965">
    <property type="protein sequence ID" value="VDO02275.1"/>
    <property type="molecule type" value="Genomic_DNA"/>
</dbReference>
<organism evidence="3">
    <name type="scientific">Rodentolepis nana</name>
    <name type="common">Dwarf tapeworm</name>
    <name type="synonym">Hymenolepis nana</name>
    <dbReference type="NCBI Taxonomy" id="102285"/>
    <lineage>
        <taxon>Eukaryota</taxon>
        <taxon>Metazoa</taxon>
        <taxon>Spiralia</taxon>
        <taxon>Lophotrochozoa</taxon>
        <taxon>Platyhelminthes</taxon>
        <taxon>Cestoda</taxon>
        <taxon>Eucestoda</taxon>
        <taxon>Cyclophyllidea</taxon>
        <taxon>Hymenolepididae</taxon>
        <taxon>Rodentolepis</taxon>
    </lineage>
</organism>
<evidence type="ECO:0000313" key="3">
    <source>
        <dbReference type="WBParaSite" id="HNAJ_0000641901-mRNA-1"/>
    </source>
</evidence>
<keyword evidence="2" id="KW-1185">Reference proteome</keyword>
<evidence type="ECO:0000313" key="2">
    <source>
        <dbReference type="Proteomes" id="UP000278807"/>
    </source>
</evidence>